<keyword evidence="3" id="KW-0540">Nuclease</keyword>
<evidence type="ECO:0000313" key="4">
    <source>
        <dbReference type="Proteomes" id="UP001364472"/>
    </source>
</evidence>
<dbReference type="AlphaFoldDB" id="A0AAW9R164"/>
<name>A0AAW9R164_9GAMM</name>
<evidence type="ECO:0000256" key="1">
    <source>
        <dbReference type="SAM" id="SignalP"/>
    </source>
</evidence>
<sequence length="596" mass="64049">MTGRMICGVLVAVALAGCGAAVSDGSETGTATESLPIGRIQGAEAISPYLDQRVEVQGVVTGNFVSGMDGFFMQDAVGEDDGDPATSDGIFVAWPRGSTPKVRRGERVRVSGTVAEVAAGGGSQTTIQASAVEVLGRGAAPVTTITQAPARTEDWERLEGMWLRIDVPLTVSGNDGLLRYGELVTSFGPRLFTPTERHAPGSGTQTVDADNARRRLVLDDNRSVEYPRSLWYLPEPLSAQAPLRSGSIVHGAEGILQHAWGWRLQLTEALERIEQAPRPPAPELPDGLRVASFNLFNWFNGDGKGHGFPTPRGAAGIGEMNRQRDKLVAAILGIRPDIAALMEVENDGFGRSSSLAQLVAALNAQWPEGGYRLVDAGQGPGMDVIRVAMIYREGRVAPLGAAAATVEGAFSERHRAPLAQAFELRQGGARLVVVANHFKSKGCTEAEADDADQRDGQSCWNASRVAAARALDAWLKADPTGQASHGTVILGDLNSYGREDPVRALIEAGWRDVFDPVGEARPYSFNYRGFSGRLDHALLSAGLHERLRAAVEWHINADESEAFDFQTRNRDKAWYAPDPYRSSDHDPLVLVLDMGR</sequence>
<dbReference type="InterPro" id="IPR036691">
    <property type="entry name" value="Endo/exonu/phosph_ase_sf"/>
</dbReference>
<dbReference type="InterPro" id="IPR047971">
    <property type="entry name" value="ExeM-like"/>
</dbReference>
<dbReference type="Gene3D" id="3.60.10.10">
    <property type="entry name" value="Endonuclease/exonuclease/phosphatase"/>
    <property type="match status" value="1"/>
</dbReference>
<dbReference type="InterPro" id="IPR005135">
    <property type="entry name" value="Endo/exonuclease/phosphatase"/>
</dbReference>
<feature type="chain" id="PRO_5043544358" evidence="1">
    <location>
        <begin position="24"/>
        <end position="596"/>
    </location>
</feature>
<dbReference type="PANTHER" id="PTHR42834:SF1">
    <property type="entry name" value="ENDONUCLEASE_EXONUCLEASE_PHOSPHATASE FAMILY PROTEIN (AFU_ORTHOLOGUE AFUA_3G09210)"/>
    <property type="match status" value="1"/>
</dbReference>
<dbReference type="EMBL" id="JBBDHC010000001">
    <property type="protein sequence ID" value="MEJ1248302.1"/>
    <property type="molecule type" value="Genomic_DNA"/>
</dbReference>
<proteinExistence type="predicted"/>
<reference evidence="3 4" key="1">
    <citation type="journal article" date="2016" name="Antonie Van Leeuwenhoek">
        <title>Denitratimonas tolerans gen. nov., sp. nov., a denitrifying bacterium isolated from a bioreactor for tannery wastewater treatment.</title>
        <authorList>
            <person name="Han S.I."/>
            <person name="Kim J.O."/>
            <person name="Lee Y.R."/>
            <person name="Ekpeghere K.I."/>
            <person name="Koh S.C."/>
            <person name="Whang K.S."/>
        </authorList>
    </citation>
    <scope>NUCLEOTIDE SEQUENCE [LARGE SCALE GENOMIC DNA]</scope>
    <source>
        <strain evidence="3 4">KACC 17565</strain>
    </source>
</reference>
<dbReference type="PANTHER" id="PTHR42834">
    <property type="entry name" value="ENDONUCLEASE/EXONUCLEASE/PHOSPHATASE FAMILY PROTEIN (AFU_ORTHOLOGUE AFUA_3G09210)"/>
    <property type="match status" value="1"/>
</dbReference>
<accession>A0AAW9R164</accession>
<dbReference type="Pfam" id="PF03372">
    <property type="entry name" value="Exo_endo_phos"/>
    <property type="match status" value="1"/>
</dbReference>
<organism evidence="3 4">
    <name type="scientific">Denitratimonas tolerans</name>
    <dbReference type="NCBI Taxonomy" id="1338420"/>
    <lineage>
        <taxon>Bacteria</taxon>
        <taxon>Pseudomonadati</taxon>
        <taxon>Pseudomonadota</taxon>
        <taxon>Gammaproteobacteria</taxon>
        <taxon>Lysobacterales</taxon>
        <taxon>Lysobacteraceae</taxon>
        <taxon>Denitratimonas</taxon>
    </lineage>
</organism>
<dbReference type="CDD" id="cd10283">
    <property type="entry name" value="MnuA_DNase1-like"/>
    <property type="match status" value="1"/>
</dbReference>
<keyword evidence="3" id="KW-0255">Endonuclease</keyword>
<dbReference type="Proteomes" id="UP001364472">
    <property type="component" value="Unassembled WGS sequence"/>
</dbReference>
<keyword evidence="4" id="KW-1185">Reference proteome</keyword>
<evidence type="ECO:0000313" key="3">
    <source>
        <dbReference type="EMBL" id="MEJ1248302.1"/>
    </source>
</evidence>
<keyword evidence="3" id="KW-0378">Hydrolase</keyword>
<keyword evidence="1" id="KW-0732">Signal</keyword>
<gene>
    <name evidence="3" type="ORF">WB794_01210</name>
</gene>
<dbReference type="CDD" id="cd04486">
    <property type="entry name" value="YhcR_OBF_like"/>
    <property type="match status" value="1"/>
</dbReference>
<dbReference type="PROSITE" id="PS51257">
    <property type="entry name" value="PROKAR_LIPOPROTEIN"/>
    <property type="match status" value="1"/>
</dbReference>
<evidence type="ECO:0000259" key="2">
    <source>
        <dbReference type="Pfam" id="PF03372"/>
    </source>
</evidence>
<feature type="signal peptide" evidence="1">
    <location>
        <begin position="1"/>
        <end position="23"/>
    </location>
</feature>
<dbReference type="RefSeq" id="WP_337334007.1">
    <property type="nucleotide sequence ID" value="NZ_JBBDHC010000001.1"/>
</dbReference>
<dbReference type="NCBIfam" id="NF033681">
    <property type="entry name" value="ExeM_NucH_DNase"/>
    <property type="match status" value="1"/>
</dbReference>
<comment type="caution">
    <text evidence="3">The sequence shown here is derived from an EMBL/GenBank/DDBJ whole genome shotgun (WGS) entry which is preliminary data.</text>
</comment>
<dbReference type="SUPFAM" id="SSF56219">
    <property type="entry name" value="DNase I-like"/>
    <property type="match status" value="1"/>
</dbReference>
<feature type="domain" description="Endonuclease/exonuclease/phosphatase" evidence="2">
    <location>
        <begin position="320"/>
        <end position="585"/>
    </location>
</feature>
<dbReference type="GO" id="GO:0004519">
    <property type="term" value="F:endonuclease activity"/>
    <property type="evidence" value="ECO:0007669"/>
    <property type="project" value="UniProtKB-KW"/>
</dbReference>
<protein>
    <submittedName>
        <fullName evidence="3">ExeM/NucH family extracellular endonuclease</fullName>
    </submittedName>
</protein>